<dbReference type="AlphaFoldDB" id="A0A409VIH1"/>
<proteinExistence type="predicted"/>
<evidence type="ECO:0000313" key="2">
    <source>
        <dbReference type="EMBL" id="PPQ66050.1"/>
    </source>
</evidence>
<protein>
    <recommendedName>
        <fullName evidence="1">Shieldin complex subunit 2 first OB fold domain-containing protein</fullName>
    </recommendedName>
</protein>
<keyword evidence="3" id="KW-1185">Reference proteome</keyword>
<dbReference type="InterPro" id="IPR049507">
    <property type="entry name" value="SHLD2_OB1"/>
</dbReference>
<name>A0A409VIH1_9AGAR</name>
<dbReference type="OrthoDB" id="2570580at2759"/>
<comment type="caution">
    <text evidence="2">The sequence shown here is derived from an EMBL/GenBank/DDBJ whole genome shotgun (WGS) entry which is preliminary data.</text>
</comment>
<feature type="domain" description="Shieldin complex subunit 2 first OB fold" evidence="1">
    <location>
        <begin position="231"/>
        <end position="313"/>
    </location>
</feature>
<dbReference type="Proteomes" id="UP000284842">
    <property type="component" value="Unassembled WGS sequence"/>
</dbReference>
<gene>
    <name evidence="2" type="ORF">CVT24_000232</name>
</gene>
<dbReference type="STRING" id="181874.A0A409VIH1"/>
<reference evidence="2 3" key="1">
    <citation type="journal article" date="2018" name="Evol. Lett.">
        <title>Horizontal gene cluster transfer increased hallucinogenic mushroom diversity.</title>
        <authorList>
            <person name="Reynolds H.T."/>
            <person name="Vijayakumar V."/>
            <person name="Gluck-Thaler E."/>
            <person name="Korotkin H.B."/>
            <person name="Matheny P.B."/>
            <person name="Slot J.C."/>
        </authorList>
    </citation>
    <scope>NUCLEOTIDE SEQUENCE [LARGE SCALE GENOMIC DNA]</scope>
    <source>
        <strain evidence="2 3">2629</strain>
    </source>
</reference>
<accession>A0A409VIH1</accession>
<evidence type="ECO:0000313" key="3">
    <source>
        <dbReference type="Proteomes" id="UP000284842"/>
    </source>
</evidence>
<dbReference type="Pfam" id="PF21669">
    <property type="entry name" value="SHLD2_OB1"/>
    <property type="match status" value="1"/>
</dbReference>
<sequence>MTSYRVFLGAPTRAELANEAASYRWTTTSSGDKPSIPRTRTLPLTQSVVLPTATLEAASARISLIYKDLLFNDDSDDDGLGLADKADKSEEQEIENSVLPPAEGERTTVYTWPPTAEEGMKTNPLDKTHNLRLTNNVTAANMTMDTTGHTDPSFFKSLYTTKSFLSGEGDSIEYPRRDNDQTGVETQLFETQESQSFGNYSDASSIGRFPSYHFSLHSITSLGQLANSGFKGSKKINVLLAVLEVDGPDTIRIKKGVDAGREVSILKLILGDDAGQVCKLTAWREVAELWGGALTAIGTKRGDIVHIENVTVTCIPGSSMTLTASPNLQSQLTICYRTMPYTHEDGCLRPDLRLGEGEPTIRRVSAIVQWFEHIAGLV</sequence>
<dbReference type="Gene3D" id="2.40.50.140">
    <property type="entry name" value="Nucleic acid-binding proteins"/>
    <property type="match status" value="1"/>
</dbReference>
<organism evidence="2 3">
    <name type="scientific">Panaeolus cyanescens</name>
    <dbReference type="NCBI Taxonomy" id="181874"/>
    <lineage>
        <taxon>Eukaryota</taxon>
        <taxon>Fungi</taxon>
        <taxon>Dikarya</taxon>
        <taxon>Basidiomycota</taxon>
        <taxon>Agaricomycotina</taxon>
        <taxon>Agaricomycetes</taxon>
        <taxon>Agaricomycetidae</taxon>
        <taxon>Agaricales</taxon>
        <taxon>Agaricineae</taxon>
        <taxon>Galeropsidaceae</taxon>
        <taxon>Panaeolus</taxon>
    </lineage>
</organism>
<dbReference type="InterPro" id="IPR012340">
    <property type="entry name" value="NA-bd_OB-fold"/>
</dbReference>
<dbReference type="InParanoid" id="A0A409VIH1"/>
<dbReference type="SUPFAM" id="SSF50249">
    <property type="entry name" value="Nucleic acid-binding proteins"/>
    <property type="match status" value="1"/>
</dbReference>
<evidence type="ECO:0000259" key="1">
    <source>
        <dbReference type="Pfam" id="PF21669"/>
    </source>
</evidence>
<dbReference type="EMBL" id="NHTK01006052">
    <property type="protein sequence ID" value="PPQ66050.1"/>
    <property type="molecule type" value="Genomic_DNA"/>
</dbReference>